<dbReference type="RefSeq" id="WP_123926582.1">
    <property type="nucleotide sequence ID" value="NZ_RKRE01000001.1"/>
</dbReference>
<evidence type="ECO:0000259" key="3">
    <source>
        <dbReference type="Pfam" id="PF14478"/>
    </source>
</evidence>
<proteinExistence type="predicted"/>
<evidence type="ECO:0000313" key="5">
    <source>
        <dbReference type="Proteomes" id="UP000282654"/>
    </source>
</evidence>
<evidence type="ECO:0000256" key="2">
    <source>
        <dbReference type="SAM" id="Phobius"/>
    </source>
</evidence>
<name>A0A3N5AVT6_9THEO</name>
<dbReference type="OrthoDB" id="1947068at2"/>
<evidence type="ECO:0000256" key="1">
    <source>
        <dbReference type="SAM" id="MobiDB-lite"/>
    </source>
</evidence>
<evidence type="ECO:0000313" key="4">
    <source>
        <dbReference type="EMBL" id="RPF49336.1"/>
    </source>
</evidence>
<dbReference type="EMBL" id="RKRE01000001">
    <property type="protein sequence ID" value="RPF49336.1"/>
    <property type="molecule type" value="Genomic_DNA"/>
</dbReference>
<sequence length="240" mass="24959">MVISEGGVFTRRVFTYLIAATVILLGALGPAFYLHKVLPPHPPAKAPTERVAQAPAARSPEEGAGQTQKAAPAAGQAANTGKQTGQSTTGTPAPLSKTAAPDSPAQNEGEPSPPEKAPAPPAAPVGCRVGVAVVGKNGELLFGPATVTVKPDNRWGVTALGALDATGLPYAMKPTWPDFVDAIAGQANSGMTGWMYAVNGEVPMHMADKHPVKTGDRVIWWYSRSMSQPPPRWEDLAGQK</sequence>
<keyword evidence="5" id="KW-1185">Reference proteome</keyword>
<gene>
    <name evidence="4" type="ORF">EDD75_0144</name>
</gene>
<accession>A0A3N5AVT6</accession>
<reference evidence="4 5" key="1">
    <citation type="submission" date="2018-11" db="EMBL/GenBank/DDBJ databases">
        <title>Genomic Encyclopedia of Type Strains, Phase IV (KMG-IV): sequencing the most valuable type-strain genomes for metagenomic binning, comparative biology and taxonomic classification.</title>
        <authorList>
            <person name="Goeker M."/>
        </authorList>
    </citation>
    <scope>NUCLEOTIDE SEQUENCE [LARGE SCALE GENOMIC DNA]</scope>
    <source>
        <strain evidence="4 5">DSM 102936</strain>
    </source>
</reference>
<dbReference type="Proteomes" id="UP000282654">
    <property type="component" value="Unassembled WGS sequence"/>
</dbReference>
<feature type="compositionally biased region" description="Low complexity" evidence="1">
    <location>
        <begin position="63"/>
        <end position="91"/>
    </location>
</feature>
<dbReference type="Gene3D" id="2.170.130.30">
    <property type="match status" value="1"/>
</dbReference>
<organism evidence="4 5">
    <name type="scientific">Thermodesulfitimonas autotrophica</name>
    <dbReference type="NCBI Taxonomy" id="1894989"/>
    <lineage>
        <taxon>Bacteria</taxon>
        <taxon>Bacillati</taxon>
        <taxon>Bacillota</taxon>
        <taxon>Clostridia</taxon>
        <taxon>Thermoanaerobacterales</taxon>
        <taxon>Thermoanaerobacteraceae</taxon>
        <taxon>Thermodesulfitimonas</taxon>
    </lineage>
</organism>
<feature type="region of interest" description="Disordered" evidence="1">
    <location>
        <begin position="44"/>
        <end position="123"/>
    </location>
</feature>
<dbReference type="AlphaFoldDB" id="A0A3N5AVT6"/>
<feature type="compositionally biased region" description="Pro residues" evidence="1">
    <location>
        <begin position="111"/>
        <end position="123"/>
    </location>
</feature>
<keyword evidence="2" id="KW-1133">Transmembrane helix</keyword>
<dbReference type="Pfam" id="PF14478">
    <property type="entry name" value="DUF4430"/>
    <property type="match status" value="1"/>
</dbReference>
<keyword evidence="2" id="KW-0472">Membrane</keyword>
<comment type="caution">
    <text evidence="4">The sequence shown here is derived from an EMBL/GenBank/DDBJ whole genome shotgun (WGS) entry which is preliminary data.</text>
</comment>
<feature type="transmembrane region" description="Helical" evidence="2">
    <location>
        <begin position="13"/>
        <end position="34"/>
    </location>
</feature>
<keyword evidence="2" id="KW-0812">Transmembrane</keyword>
<protein>
    <submittedName>
        <fullName evidence="4">Uncharacterized protein DUF4430</fullName>
    </submittedName>
</protein>
<dbReference type="InterPro" id="IPR027954">
    <property type="entry name" value="Transcobalamin-like_C"/>
</dbReference>
<feature type="domain" description="Transcobalamin-like C-terminal" evidence="3">
    <location>
        <begin position="156"/>
        <end position="223"/>
    </location>
</feature>